<dbReference type="EMBL" id="BPLQ01002937">
    <property type="protein sequence ID" value="GIX96538.1"/>
    <property type="molecule type" value="Genomic_DNA"/>
</dbReference>
<sequence>MDGAYFLRKNISSVTYSQQPRLRTNCCHQHINRPNETYLYIKAASFTKPLGVGVDGFSFVQPMQFQQISFRPTAGKNIAKEELLTLVQITPLSFPIDSAPAAVGVEERAAPLKRRGGQMHSWMSAFGPEGEAGVAEHSSTFFLLYPHSFRYVMSQGTLWAY</sequence>
<evidence type="ECO:0000313" key="2">
    <source>
        <dbReference type="Proteomes" id="UP001054837"/>
    </source>
</evidence>
<organism evidence="1 2">
    <name type="scientific">Caerostris darwini</name>
    <dbReference type="NCBI Taxonomy" id="1538125"/>
    <lineage>
        <taxon>Eukaryota</taxon>
        <taxon>Metazoa</taxon>
        <taxon>Ecdysozoa</taxon>
        <taxon>Arthropoda</taxon>
        <taxon>Chelicerata</taxon>
        <taxon>Arachnida</taxon>
        <taxon>Araneae</taxon>
        <taxon>Araneomorphae</taxon>
        <taxon>Entelegynae</taxon>
        <taxon>Araneoidea</taxon>
        <taxon>Araneidae</taxon>
        <taxon>Caerostris</taxon>
    </lineage>
</organism>
<keyword evidence="2" id="KW-1185">Reference proteome</keyword>
<dbReference type="AlphaFoldDB" id="A0AAV4PHR3"/>
<reference evidence="1 2" key="1">
    <citation type="submission" date="2021-06" db="EMBL/GenBank/DDBJ databases">
        <title>Caerostris darwini draft genome.</title>
        <authorList>
            <person name="Kono N."/>
            <person name="Arakawa K."/>
        </authorList>
    </citation>
    <scope>NUCLEOTIDE SEQUENCE [LARGE SCALE GENOMIC DNA]</scope>
</reference>
<gene>
    <name evidence="1" type="ORF">CDAR_381361</name>
</gene>
<protein>
    <submittedName>
        <fullName evidence="1">Uncharacterized protein</fullName>
    </submittedName>
</protein>
<proteinExistence type="predicted"/>
<name>A0AAV4PHR3_9ARAC</name>
<accession>A0AAV4PHR3</accession>
<comment type="caution">
    <text evidence="1">The sequence shown here is derived from an EMBL/GenBank/DDBJ whole genome shotgun (WGS) entry which is preliminary data.</text>
</comment>
<evidence type="ECO:0000313" key="1">
    <source>
        <dbReference type="EMBL" id="GIX96538.1"/>
    </source>
</evidence>
<dbReference type="Proteomes" id="UP001054837">
    <property type="component" value="Unassembled WGS sequence"/>
</dbReference>